<dbReference type="InParanoid" id="A0A059DD23"/>
<feature type="region of interest" description="Disordered" evidence="1">
    <location>
        <begin position="26"/>
        <end position="134"/>
    </location>
</feature>
<dbReference type="OrthoDB" id="1884080at2759"/>
<evidence type="ECO:0000256" key="1">
    <source>
        <dbReference type="SAM" id="MobiDB-lite"/>
    </source>
</evidence>
<feature type="region of interest" description="Disordered" evidence="1">
    <location>
        <begin position="221"/>
        <end position="292"/>
    </location>
</feature>
<sequence>MSLKEQDQLEDRQESFSFSTYDFSSSSFGVVLSDGEDSDESYIEIELERSKSYGTGGIQSDDEDGEIELRISISSHHPFPQLAIPSFSQAADAAESGSSRSSPSTTYTSTSSVSSKAPDDNKKATESKEISGGRRGAVQFPAVSRLLSMLISSLKVPPEICQEKDVTCSNEKQDKKAETLRSRKPSSKTRTTTNGGIMKFFIKLRAMQAKALLARIMKTRDAVAADPKGKKRTSDRERKQKLEETREFYQRMAASKSAKSSSPSPSSSAGTNQCYNKSSSVRMNNNGDDGLFIPKMSGKKVEALNRGRIKRTPSSSSSVSCPSSIRCSPLHAGENSIQAAIVHCKNSFAPFPGFYF</sequence>
<accession>A0A059DD23</accession>
<feature type="compositionally biased region" description="Low complexity" evidence="1">
    <location>
        <begin position="96"/>
        <end position="115"/>
    </location>
</feature>
<dbReference type="KEGG" id="egr:104433141"/>
<reference evidence="2" key="1">
    <citation type="submission" date="2013-07" db="EMBL/GenBank/DDBJ databases">
        <title>The genome of Eucalyptus grandis.</title>
        <authorList>
            <person name="Schmutz J."/>
            <person name="Hayes R."/>
            <person name="Myburg A."/>
            <person name="Tuskan G."/>
            <person name="Grattapaglia D."/>
            <person name="Rokhsar D.S."/>
        </authorList>
    </citation>
    <scope>NUCLEOTIDE SEQUENCE</scope>
    <source>
        <tissue evidence="2">Leaf extractions</tissue>
    </source>
</reference>
<dbReference type="AlphaFoldDB" id="A0A059DD23"/>
<dbReference type="Gramene" id="KCW88437">
    <property type="protein sequence ID" value="KCW88437"/>
    <property type="gene ID" value="EUGRSUZ_A00823"/>
</dbReference>
<dbReference type="OMA" id="HESNCTE"/>
<feature type="region of interest" description="Disordered" evidence="1">
    <location>
        <begin position="164"/>
        <end position="193"/>
    </location>
</feature>
<proteinExistence type="predicted"/>
<dbReference type="EMBL" id="KK198753">
    <property type="protein sequence ID" value="KCW88437.1"/>
    <property type="molecule type" value="Genomic_DNA"/>
</dbReference>
<feature type="compositionally biased region" description="Basic and acidic residues" evidence="1">
    <location>
        <begin position="117"/>
        <end position="132"/>
    </location>
</feature>
<gene>
    <name evidence="2" type="ORF">EUGRSUZ_A00823</name>
</gene>
<feature type="compositionally biased region" description="Polar residues" evidence="1">
    <location>
        <begin position="270"/>
        <end position="287"/>
    </location>
</feature>
<feature type="compositionally biased region" description="Acidic residues" evidence="1">
    <location>
        <begin position="34"/>
        <end position="45"/>
    </location>
</feature>
<name>A0A059DD23_EUCGR</name>
<dbReference type="eggNOG" id="ENOG502S5V7">
    <property type="taxonomic scope" value="Eukaryota"/>
</dbReference>
<protein>
    <submittedName>
        <fullName evidence="2">Uncharacterized protein</fullName>
    </submittedName>
</protein>
<organism evidence="2">
    <name type="scientific">Eucalyptus grandis</name>
    <name type="common">Flooded gum</name>
    <dbReference type="NCBI Taxonomy" id="71139"/>
    <lineage>
        <taxon>Eukaryota</taxon>
        <taxon>Viridiplantae</taxon>
        <taxon>Streptophyta</taxon>
        <taxon>Embryophyta</taxon>
        <taxon>Tracheophyta</taxon>
        <taxon>Spermatophyta</taxon>
        <taxon>Magnoliopsida</taxon>
        <taxon>eudicotyledons</taxon>
        <taxon>Gunneridae</taxon>
        <taxon>Pentapetalae</taxon>
        <taxon>rosids</taxon>
        <taxon>malvids</taxon>
        <taxon>Myrtales</taxon>
        <taxon>Myrtaceae</taxon>
        <taxon>Myrtoideae</taxon>
        <taxon>Eucalypteae</taxon>
        <taxon>Eucalyptus</taxon>
    </lineage>
</organism>
<feature type="compositionally biased region" description="Basic and acidic residues" evidence="1">
    <location>
        <begin position="164"/>
        <end position="181"/>
    </location>
</feature>
<feature type="compositionally biased region" description="Low complexity" evidence="1">
    <location>
        <begin position="253"/>
        <end position="269"/>
    </location>
</feature>
<evidence type="ECO:0000313" key="2">
    <source>
        <dbReference type="EMBL" id="KCW88437.1"/>
    </source>
</evidence>
<feature type="compositionally biased region" description="Basic and acidic residues" evidence="1">
    <location>
        <begin position="232"/>
        <end position="249"/>
    </location>
</feature>